<proteinExistence type="predicted"/>
<comment type="caution">
    <text evidence="1">The sequence shown here is derived from an EMBL/GenBank/DDBJ whole genome shotgun (WGS) entry which is preliminary data.</text>
</comment>
<name>A0ABT7TM78_9MICO</name>
<organism evidence="1 2">
    <name type="scientific">Curtobacterium caseinilyticum</name>
    <dbReference type="NCBI Taxonomy" id="3055137"/>
    <lineage>
        <taxon>Bacteria</taxon>
        <taxon>Bacillati</taxon>
        <taxon>Actinomycetota</taxon>
        <taxon>Actinomycetes</taxon>
        <taxon>Micrococcales</taxon>
        <taxon>Microbacteriaceae</taxon>
        <taxon>Curtobacterium</taxon>
    </lineage>
</organism>
<evidence type="ECO:0000313" key="1">
    <source>
        <dbReference type="EMBL" id="MDM7890688.1"/>
    </source>
</evidence>
<sequence>MSGKSAKAKRKSVVETAEQRRELDAVMLRDDVSWWTSLVTSAVGTDWEPTVGLSILPQVARVLHEGLDQLKRVDPGAIDRVTAGWDVDIATARHTVKLLDDDKKSVDSVLDQFASIAAEHTAAFSSLNDFALLESDGRALASTRLASYQAAANLNDRWATDEDSRSFNLGQTMGQRTVELQRAFGMGDPVIRQVTLPTVAEPRLVDTTAVLFDATSYRDFGSTSVKDLLLMVECSVNAALWVFAPTATTHRSSLFRVRFVVATHALSALTQIFERFGADAGSTAQQQVRAVLQSEQATRVLNMRSLRNRSMHYGVPKSMTGLAASKPAYGLVEATTSGASRYTEVEADVVHLLTKLSDALRAWRRY</sequence>
<reference evidence="1 2" key="1">
    <citation type="submission" date="2023-06" db="EMBL/GenBank/DDBJ databases">
        <authorList>
            <person name="Feng G."/>
            <person name="Li J."/>
            <person name="Zhu H."/>
        </authorList>
    </citation>
    <scope>NUCLEOTIDE SEQUENCE [LARGE SCALE GENOMIC DNA]</scope>
    <source>
        <strain evidence="1 2">RHCKG28</strain>
    </source>
</reference>
<gene>
    <name evidence="1" type="ORF">QUG93_03225</name>
</gene>
<dbReference type="EMBL" id="JAUCMN010000002">
    <property type="protein sequence ID" value="MDM7890688.1"/>
    <property type="molecule type" value="Genomic_DNA"/>
</dbReference>
<evidence type="ECO:0000313" key="2">
    <source>
        <dbReference type="Proteomes" id="UP001236404"/>
    </source>
</evidence>
<keyword evidence="2" id="KW-1185">Reference proteome</keyword>
<dbReference type="Proteomes" id="UP001236404">
    <property type="component" value="Unassembled WGS sequence"/>
</dbReference>
<accession>A0ABT7TM78</accession>
<protein>
    <submittedName>
        <fullName evidence="1">Uncharacterized protein</fullName>
    </submittedName>
</protein>
<dbReference type="RefSeq" id="WP_289472195.1">
    <property type="nucleotide sequence ID" value="NZ_JAUCMN010000002.1"/>
</dbReference>